<dbReference type="Proteomes" id="UP001499854">
    <property type="component" value="Unassembled WGS sequence"/>
</dbReference>
<keyword evidence="4" id="KW-1185">Reference proteome</keyword>
<gene>
    <name evidence="3" type="ORF">GCM10009838_77110</name>
</gene>
<dbReference type="PANTHER" id="PTHR42760">
    <property type="entry name" value="SHORT-CHAIN DEHYDROGENASES/REDUCTASES FAMILY MEMBER"/>
    <property type="match status" value="1"/>
</dbReference>
<evidence type="ECO:0000256" key="1">
    <source>
        <dbReference type="ARBA" id="ARBA00006484"/>
    </source>
</evidence>
<name>A0ABN2T6P0_9ACTN</name>
<dbReference type="PANTHER" id="PTHR42760:SF40">
    <property type="entry name" value="3-OXOACYL-[ACYL-CARRIER-PROTEIN] REDUCTASE, CHLOROPLASTIC"/>
    <property type="match status" value="1"/>
</dbReference>
<dbReference type="Gene3D" id="3.40.50.720">
    <property type="entry name" value="NAD(P)-binding Rossmann-like Domain"/>
    <property type="match status" value="1"/>
</dbReference>
<dbReference type="CDD" id="cd05233">
    <property type="entry name" value="SDR_c"/>
    <property type="match status" value="1"/>
</dbReference>
<dbReference type="Pfam" id="PF13561">
    <property type="entry name" value="adh_short_C2"/>
    <property type="match status" value="1"/>
</dbReference>
<evidence type="ECO:0000256" key="2">
    <source>
        <dbReference type="SAM" id="MobiDB-lite"/>
    </source>
</evidence>
<dbReference type="RefSeq" id="WP_344662155.1">
    <property type="nucleotide sequence ID" value="NZ_BAAAQM010000067.1"/>
</dbReference>
<dbReference type="EMBL" id="BAAAQM010000067">
    <property type="protein sequence ID" value="GAA2000212.1"/>
    <property type="molecule type" value="Genomic_DNA"/>
</dbReference>
<protein>
    <submittedName>
        <fullName evidence="3">Glucose 1-dehydrogenase</fullName>
    </submittedName>
</protein>
<feature type="region of interest" description="Disordered" evidence="2">
    <location>
        <begin position="202"/>
        <end position="247"/>
    </location>
</feature>
<organism evidence="3 4">
    <name type="scientific">Catenulispora subtropica</name>
    <dbReference type="NCBI Taxonomy" id="450798"/>
    <lineage>
        <taxon>Bacteria</taxon>
        <taxon>Bacillati</taxon>
        <taxon>Actinomycetota</taxon>
        <taxon>Actinomycetes</taxon>
        <taxon>Catenulisporales</taxon>
        <taxon>Catenulisporaceae</taxon>
        <taxon>Catenulispora</taxon>
    </lineage>
</organism>
<proteinExistence type="inferred from homology"/>
<accession>A0ABN2T6P0</accession>
<sequence>MDDEGLAGRVALVTGGGSGIGRAVAVALAAAGARVVVAGRTAERLVGTVELADKAAAVAGGGSQDGGRARAPVGGTGARAHVVDVTDPAAVAGLFAALERDHGRLDIAVNNAGRPSWGPVADTPRHEWDAVLGVNLTGVWLCLKHEIDLMRRGGGGAVVNIASRVGMPMREPYQGVYAASKAALSVLTRTAARECAGSGIRINAVSPGPTETGAGQGGRETPGGREASEERDLRDARDVRSAHTGPIGRLASPAEIAAAVRWLVSSHASYVIGHDLVVDGGLSA</sequence>
<feature type="compositionally biased region" description="Basic and acidic residues" evidence="2">
    <location>
        <begin position="222"/>
        <end position="241"/>
    </location>
</feature>
<evidence type="ECO:0000313" key="4">
    <source>
        <dbReference type="Proteomes" id="UP001499854"/>
    </source>
</evidence>
<comment type="caution">
    <text evidence="3">The sequence shown here is derived from an EMBL/GenBank/DDBJ whole genome shotgun (WGS) entry which is preliminary data.</text>
</comment>
<dbReference type="InterPro" id="IPR036291">
    <property type="entry name" value="NAD(P)-bd_dom_sf"/>
</dbReference>
<dbReference type="PRINTS" id="PR00080">
    <property type="entry name" value="SDRFAMILY"/>
</dbReference>
<dbReference type="SUPFAM" id="SSF51735">
    <property type="entry name" value="NAD(P)-binding Rossmann-fold domains"/>
    <property type="match status" value="1"/>
</dbReference>
<dbReference type="InterPro" id="IPR002347">
    <property type="entry name" value="SDR_fam"/>
</dbReference>
<evidence type="ECO:0000313" key="3">
    <source>
        <dbReference type="EMBL" id="GAA2000212.1"/>
    </source>
</evidence>
<comment type="similarity">
    <text evidence="1">Belongs to the short-chain dehydrogenases/reductases (SDR) family.</text>
</comment>
<dbReference type="PRINTS" id="PR00081">
    <property type="entry name" value="GDHRDH"/>
</dbReference>
<reference evidence="3 4" key="1">
    <citation type="journal article" date="2019" name="Int. J. Syst. Evol. Microbiol.">
        <title>The Global Catalogue of Microorganisms (GCM) 10K type strain sequencing project: providing services to taxonomists for standard genome sequencing and annotation.</title>
        <authorList>
            <consortium name="The Broad Institute Genomics Platform"/>
            <consortium name="The Broad Institute Genome Sequencing Center for Infectious Disease"/>
            <person name="Wu L."/>
            <person name="Ma J."/>
        </authorList>
    </citation>
    <scope>NUCLEOTIDE SEQUENCE [LARGE SCALE GENOMIC DNA]</scope>
    <source>
        <strain evidence="3 4">JCM 16013</strain>
    </source>
</reference>